<evidence type="ECO:0000259" key="1">
    <source>
        <dbReference type="Pfam" id="PF04230"/>
    </source>
</evidence>
<organism evidence="2 3">
    <name type="scientific">Candidatus Oscillibacter excrementigallinarum</name>
    <dbReference type="NCBI Taxonomy" id="2838716"/>
    <lineage>
        <taxon>Bacteria</taxon>
        <taxon>Bacillati</taxon>
        <taxon>Bacillota</taxon>
        <taxon>Clostridia</taxon>
        <taxon>Eubacteriales</taxon>
        <taxon>Oscillospiraceae</taxon>
        <taxon>Oscillibacter</taxon>
    </lineage>
</organism>
<name>A0A9D2RRZ5_9FIRM</name>
<reference evidence="2" key="2">
    <citation type="submission" date="2021-04" db="EMBL/GenBank/DDBJ databases">
        <authorList>
            <person name="Gilroy R."/>
        </authorList>
    </citation>
    <scope>NUCLEOTIDE SEQUENCE</scope>
    <source>
        <strain evidence="2">ChiBcec18-1249</strain>
    </source>
</reference>
<feature type="non-terminal residue" evidence="2">
    <location>
        <position position="158"/>
    </location>
</feature>
<reference evidence="2" key="1">
    <citation type="journal article" date="2021" name="PeerJ">
        <title>Extensive microbial diversity within the chicken gut microbiome revealed by metagenomics and culture.</title>
        <authorList>
            <person name="Gilroy R."/>
            <person name="Ravi A."/>
            <person name="Getino M."/>
            <person name="Pursley I."/>
            <person name="Horton D.L."/>
            <person name="Alikhan N.F."/>
            <person name="Baker D."/>
            <person name="Gharbi K."/>
            <person name="Hall N."/>
            <person name="Watson M."/>
            <person name="Adriaenssens E.M."/>
            <person name="Foster-Nyarko E."/>
            <person name="Jarju S."/>
            <person name="Secka A."/>
            <person name="Antonio M."/>
            <person name="Oren A."/>
            <person name="Chaudhuri R.R."/>
            <person name="La Ragione R."/>
            <person name="Hildebrand F."/>
            <person name="Pallen M.J."/>
        </authorList>
    </citation>
    <scope>NUCLEOTIDE SEQUENCE</scope>
    <source>
        <strain evidence="2">ChiBcec18-1249</strain>
    </source>
</reference>
<accession>A0A9D2RRZ5</accession>
<dbReference type="Proteomes" id="UP000823824">
    <property type="component" value="Unassembled WGS sequence"/>
</dbReference>
<dbReference type="GO" id="GO:0016740">
    <property type="term" value="F:transferase activity"/>
    <property type="evidence" value="ECO:0007669"/>
    <property type="project" value="UniProtKB-KW"/>
</dbReference>
<gene>
    <name evidence="2" type="ORF">H9787_07410</name>
</gene>
<protein>
    <submittedName>
        <fullName evidence="2">Polysaccharide pyruvyl transferase family protein</fullName>
    </submittedName>
</protein>
<dbReference type="AlphaFoldDB" id="A0A9D2RRZ5"/>
<keyword evidence="2" id="KW-0808">Transferase</keyword>
<evidence type="ECO:0000313" key="2">
    <source>
        <dbReference type="EMBL" id="HJB13523.1"/>
    </source>
</evidence>
<proteinExistence type="predicted"/>
<feature type="domain" description="Polysaccharide pyruvyl transferase" evidence="1">
    <location>
        <begin position="13"/>
        <end position="149"/>
    </location>
</feature>
<dbReference type="EMBL" id="DWZJ01000062">
    <property type="protein sequence ID" value="HJB13523.1"/>
    <property type="molecule type" value="Genomic_DNA"/>
</dbReference>
<dbReference type="InterPro" id="IPR007345">
    <property type="entry name" value="Polysacch_pyruvyl_Trfase"/>
</dbReference>
<comment type="caution">
    <text evidence="2">The sequence shown here is derived from an EMBL/GenBank/DDBJ whole genome shotgun (WGS) entry which is preliminary data.</text>
</comment>
<evidence type="ECO:0000313" key="3">
    <source>
        <dbReference type="Proteomes" id="UP000823824"/>
    </source>
</evidence>
<dbReference type="Pfam" id="PF04230">
    <property type="entry name" value="PS_pyruv_trans"/>
    <property type="match status" value="1"/>
</dbReference>
<sequence length="158" mass="17988">MKTGLLTFYHIHHYGAMLQAYATERAVESLGSECEIIDYYVNQDNALFQRPSGLGSAAADVHTALHYGPLKKRYERFEAFSRDHLRISGHRYESLAELRRADLPCDLLLSGSDQIWNPKIFPDGRFDPVFFGAFSDKRKIAYAPSFGIPRIPDGMEEE</sequence>